<dbReference type="InterPro" id="IPR020846">
    <property type="entry name" value="MFS_dom"/>
</dbReference>
<dbReference type="GeneID" id="36331833"/>
<feature type="transmembrane region" description="Helical" evidence="5">
    <location>
        <begin position="296"/>
        <end position="322"/>
    </location>
</feature>
<comment type="subcellular location">
    <subcellularLocation>
        <location evidence="1">Membrane</location>
        <topology evidence="1">Multi-pass membrane protein</topology>
    </subcellularLocation>
</comment>
<evidence type="ECO:0000256" key="5">
    <source>
        <dbReference type="SAM" id="Phobius"/>
    </source>
</evidence>
<accession>A0A1X6MNI9</accession>
<gene>
    <name evidence="7" type="ORF">POSPLADRAFT_1154786</name>
</gene>
<dbReference type="InterPro" id="IPR036259">
    <property type="entry name" value="MFS_trans_sf"/>
</dbReference>
<sequence>MSVDESKSAHASVSDEVKATIPTLVDVETIQVVDLERDEKWASNPANPRNWTLLKKWIATSIIALYTFLPPLGSSMMAPGLPEIAVQYHITNSTVLALTLCIFVLSFALAPLVLAPLSELYGRVWILHVSNIAFLAFNLGCAYSKTTGILIGFRFLAGIAGSAPVAIGGGVISDLFSESDRMAAMAIYTLGPLPECHMLIELLCYSQSLAYPICGGFIVQTVGIKYVFIVIVAFSGLCALLAVPFLRETYAPVIWRRLQRSQQSADPEKGPVAPVSSGPSTNDKLRYMWLNLSRPVVLLCTNLVCFMLSLYMAFVSGIYYLMFATFGSLFSDYYGFGPGVGGLTYLGLGIGFILAGVLGAKLGDKIYQHLAEKNGGKGIPEHRIPLLILGSIFVPIGLFWYGWSAQAKIHWIMPIIGTGIFGFAFMMILCMSSLPIQLYLADAFAYAASALSAASFIRSTFGFAFPLFGQQMYNALGVGGGNSLLAGLSIVLGIPFPIWIYFYGEQLRMRGNATR</sequence>
<dbReference type="STRING" id="670580.A0A1X6MNI9"/>
<evidence type="ECO:0000313" key="7">
    <source>
        <dbReference type="EMBL" id="OSX57994.1"/>
    </source>
</evidence>
<feature type="transmembrane region" description="Helical" evidence="5">
    <location>
        <begin position="342"/>
        <end position="363"/>
    </location>
</feature>
<name>A0A1X6MNI9_9APHY</name>
<feature type="transmembrane region" description="Helical" evidence="5">
    <location>
        <begin position="226"/>
        <end position="246"/>
    </location>
</feature>
<dbReference type="CDD" id="cd17323">
    <property type="entry name" value="MFS_Tpo1_MDR_like"/>
    <property type="match status" value="1"/>
</dbReference>
<dbReference type="PANTHER" id="PTHR23502">
    <property type="entry name" value="MAJOR FACILITATOR SUPERFAMILY"/>
    <property type="match status" value="1"/>
</dbReference>
<dbReference type="Gene3D" id="1.20.1250.20">
    <property type="entry name" value="MFS general substrate transporter like domains"/>
    <property type="match status" value="1"/>
</dbReference>
<dbReference type="RefSeq" id="XP_024334788.1">
    <property type="nucleotide sequence ID" value="XM_024486884.1"/>
</dbReference>
<evidence type="ECO:0000259" key="6">
    <source>
        <dbReference type="PROSITE" id="PS50850"/>
    </source>
</evidence>
<evidence type="ECO:0000256" key="4">
    <source>
        <dbReference type="ARBA" id="ARBA00023136"/>
    </source>
</evidence>
<feature type="transmembrane region" description="Helical" evidence="5">
    <location>
        <begin position="120"/>
        <end position="139"/>
    </location>
</feature>
<dbReference type="GO" id="GO:0022857">
    <property type="term" value="F:transmembrane transporter activity"/>
    <property type="evidence" value="ECO:0007669"/>
    <property type="project" value="InterPro"/>
</dbReference>
<dbReference type="Proteomes" id="UP000194127">
    <property type="component" value="Unassembled WGS sequence"/>
</dbReference>
<keyword evidence="2 5" id="KW-0812">Transmembrane</keyword>
<feature type="transmembrane region" description="Helical" evidence="5">
    <location>
        <begin position="409"/>
        <end position="431"/>
    </location>
</feature>
<evidence type="ECO:0000313" key="8">
    <source>
        <dbReference type="Proteomes" id="UP000194127"/>
    </source>
</evidence>
<keyword evidence="3 5" id="KW-1133">Transmembrane helix</keyword>
<dbReference type="SUPFAM" id="SSF103473">
    <property type="entry name" value="MFS general substrate transporter"/>
    <property type="match status" value="1"/>
</dbReference>
<feature type="domain" description="Major facilitator superfamily (MFS) profile" evidence="6">
    <location>
        <begin position="59"/>
        <end position="515"/>
    </location>
</feature>
<feature type="transmembrane region" description="Helical" evidence="5">
    <location>
        <begin position="384"/>
        <end position="403"/>
    </location>
</feature>
<dbReference type="OrthoDB" id="6770063at2759"/>
<feature type="transmembrane region" description="Helical" evidence="5">
    <location>
        <begin position="57"/>
        <end position="78"/>
    </location>
</feature>
<evidence type="ECO:0000256" key="2">
    <source>
        <dbReference type="ARBA" id="ARBA00022692"/>
    </source>
</evidence>
<keyword evidence="8" id="KW-1185">Reference proteome</keyword>
<proteinExistence type="predicted"/>
<protein>
    <recommendedName>
        <fullName evidence="6">Major facilitator superfamily (MFS) profile domain-containing protein</fullName>
    </recommendedName>
</protein>
<dbReference type="PANTHER" id="PTHR23502:SF60">
    <property type="entry name" value="MAJOR FACILITATOR SUPERFAMILY (MFS) PROFILE DOMAIN-CONTAINING PROTEIN-RELATED"/>
    <property type="match status" value="1"/>
</dbReference>
<evidence type="ECO:0000256" key="1">
    <source>
        <dbReference type="ARBA" id="ARBA00004141"/>
    </source>
</evidence>
<evidence type="ECO:0000256" key="3">
    <source>
        <dbReference type="ARBA" id="ARBA00022989"/>
    </source>
</evidence>
<dbReference type="Pfam" id="PF07690">
    <property type="entry name" value="MFS_1"/>
    <property type="match status" value="1"/>
</dbReference>
<feature type="transmembrane region" description="Helical" evidence="5">
    <location>
        <begin position="443"/>
        <end position="464"/>
    </location>
</feature>
<feature type="transmembrane region" description="Helical" evidence="5">
    <location>
        <begin position="90"/>
        <end position="114"/>
    </location>
</feature>
<dbReference type="AlphaFoldDB" id="A0A1X6MNI9"/>
<dbReference type="GO" id="GO:0005886">
    <property type="term" value="C:plasma membrane"/>
    <property type="evidence" value="ECO:0007669"/>
    <property type="project" value="TreeGrafter"/>
</dbReference>
<dbReference type="PROSITE" id="PS50850">
    <property type="entry name" value="MFS"/>
    <property type="match status" value="1"/>
</dbReference>
<keyword evidence="4 5" id="KW-0472">Membrane</keyword>
<dbReference type="EMBL" id="KZ110606">
    <property type="protein sequence ID" value="OSX57994.1"/>
    <property type="molecule type" value="Genomic_DNA"/>
</dbReference>
<feature type="transmembrane region" description="Helical" evidence="5">
    <location>
        <begin position="151"/>
        <end position="172"/>
    </location>
</feature>
<reference evidence="7 8" key="1">
    <citation type="submission" date="2017-04" db="EMBL/GenBank/DDBJ databases">
        <title>Genome Sequence of the Model Brown-Rot Fungus Postia placenta SB12.</title>
        <authorList>
            <consortium name="DOE Joint Genome Institute"/>
            <person name="Gaskell J."/>
            <person name="Kersten P."/>
            <person name="Larrondo L.F."/>
            <person name="Canessa P."/>
            <person name="Martinez D."/>
            <person name="Hibbett D."/>
            <person name="Schmoll M."/>
            <person name="Kubicek C.P."/>
            <person name="Martinez A.T."/>
            <person name="Yadav J."/>
            <person name="Master E."/>
            <person name="Magnuson J.K."/>
            <person name="James T."/>
            <person name="Yaver D."/>
            <person name="Berka R."/>
            <person name="Labutti K."/>
            <person name="Lipzen A."/>
            <person name="Aerts A."/>
            <person name="Barry K."/>
            <person name="Henrissat B."/>
            <person name="Blanchette R."/>
            <person name="Grigoriev I."/>
            <person name="Cullen D."/>
        </authorList>
    </citation>
    <scope>NUCLEOTIDE SEQUENCE [LARGE SCALE GENOMIC DNA]</scope>
    <source>
        <strain evidence="7 8">MAD-698-R-SB12</strain>
    </source>
</reference>
<organism evidence="7 8">
    <name type="scientific">Postia placenta MAD-698-R-SB12</name>
    <dbReference type="NCBI Taxonomy" id="670580"/>
    <lineage>
        <taxon>Eukaryota</taxon>
        <taxon>Fungi</taxon>
        <taxon>Dikarya</taxon>
        <taxon>Basidiomycota</taxon>
        <taxon>Agaricomycotina</taxon>
        <taxon>Agaricomycetes</taxon>
        <taxon>Polyporales</taxon>
        <taxon>Adustoporiaceae</taxon>
        <taxon>Rhodonia</taxon>
    </lineage>
</organism>
<feature type="transmembrane region" description="Helical" evidence="5">
    <location>
        <begin position="484"/>
        <end position="503"/>
    </location>
</feature>
<dbReference type="InterPro" id="IPR011701">
    <property type="entry name" value="MFS"/>
</dbReference>